<feature type="compositionally biased region" description="Pro residues" evidence="1">
    <location>
        <begin position="151"/>
        <end position="163"/>
    </location>
</feature>
<organism evidence="2 3">
    <name type="scientific">Moniliophthora roreri</name>
    <name type="common">Frosty pod rot fungus</name>
    <name type="synonym">Monilia roreri</name>
    <dbReference type="NCBI Taxonomy" id="221103"/>
    <lineage>
        <taxon>Eukaryota</taxon>
        <taxon>Fungi</taxon>
        <taxon>Dikarya</taxon>
        <taxon>Basidiomycota</taxon>
        <taxon>Agaricomycotina</taxon>
        <taxon>Agaricomycetes</taxon>
        <taxon>Agaricomycetidae</taxon>
        <taxon>Agaricales</taxon>
        <taxon>Marasmiineae</taxon>
        <taxon>Marasmiaceae</taxon>
        <taxon>Moniliophthora</taxon>
    </lineage>
</organism>
<gene>
    <name evidence="2" type="ORF">WG66_8734</name>
</gene>
<feature type="compositionally biased region" description="Polar residues" evidence="1">
    <location>
        <begin position="23"/>
        <end position="34"/>
    </location>
</feature>
<dbReference type="EMBL" id="LATX01001734">
    <property type="protein sequence ID" value="KTB38729.1"/>
    <property type="molecule type" value="Genomic_DNA"/>
</dbReference>
<feature type="region of interest" description="Disordered" evidence="1">
    <location>
        <begin position="1"/>
        <end position="34"/>
    </location>
</feature>
<feature type="region of interest" description="Disordered" evidence="1">
    <location>
        <begin position="145"/>
        <end position="181"/>
    </location>
</feature>
<evidence type="ECO:0000256" key="1">
    <source>
        <dbReference type="SAM" id="MobiDB-lite"/>
    </source>
</evidence>
<evidence type="ECO:0000313" key="3">
    <source>
        <dbReference type="Proteomes" id="UP000054988"/>
    </source>
</evidence>
<proteinExistence type="predicted"/>
<sequence length="307" mass="33139">MNPIDSLPISPKRKDTLSHDHVQGSQLNPTTSAGIVSVTPPLASSILSTSHRDNAAGIADSLLSQAPSSGMTMTHGTLSSSISPNTPTHGVWASPIPPPPNMPRHGVWTSPIPSPIPHPNMPTQGVWANPINPIPYPYPNMPTHGIRTSPIPNPNPNPYPNAPQPTTRQTGNPKPRSSPKVTITGRELSNILGNGFFVGVDQDITITGGTFRSIQEIKIVSVRFDEDGNHTTSKYVLRVPRSVQSIPFSTGAVLRLLESAGILSYNQLLEMVLSLDQRTINCILLRASYRLLEPRTTQLINQVLPVL</sequence>
<dbReference type="Proteomes" id="UP000054988">
    <property type="component" value="Unassembled WGS sequence"/>
</dbReference>
<accession>A0A0W0FQV6</accession>
<feature type="compositionally biased region" description="Basic and acidic residues" evidence="1">
    <location>
        <begin position="12"/>
        <end position="22"/>
    </location>
</feature>
<name>A0A0W0FQV6_MONRR</name>
<dbReference type="AlphaFoldDB" id="A0A0W0FQV6"/>
<comment type="caution">
    <text evidence="2">The sequence shown here is derived from an EMBL/GenBank/DDBJ whole genome shotgun (WGS) entry which is preliminary data.</text>
</comment>
<evidence type="ECO:0000313" key="2">
    <source>
        <dbReference type="EMBL" id="KTB38729.1"/>
    </source>
</evidence>
<reference evidence="2 3" key="1">
    <citation type="submission" date="2015-12" db="EMBL/GenBank/DDBJ databases">
        <title>Draft genome sequence of Moniliophthora roreri, the causal agent of frosty pod rot of cacao.</title>
        <authorList>
            <person name="Aime M.C."/>
            <person name="Diaz-Valderrama J.R."/>
            <person name="Kijpornyongpan T."/>
            <person name="Phillips-Mora W."/>
        </authorList>
    </citation>
    <scope>NUCLEOTIDE SEQUENCE [LARGE SCALE GENOMIC DNA]</scope>
    <source>
        <strain evidence="2 3">MCA 2952</strain>
    </source>
</reference>
<protein>
    <submittedName>
        <fullName evidence="2">Uncharacterized protein</fullName>
    </submittedName>
</protein>